<dbReference type="Pfam" id="PF04734">
    <property type="entry name" value="Ceramidase_alk"/>
    <property type="match status" value="1"/>
</dbReference>
<dbReference type="HOGENOM" id="CLU_1185109_0_0_1"/>
<dbReference type="EMBL" id="KE145359">
    <property type="protein sequence ID" value="EPE32763.1"/>
    <property type="molecule type" value="Genomic_DNA"/>
</dbReference>
<organism evidence="3 4">
    <name type="scientific">Glarea lozoyensis (strain ATCC 20868 / MF5171)</name>
    <dbReference type="NCBI Taxonomy" id="1116229"/>
    <lineage>
        <taxon>Eukaryota</taxon>
        <taxon>Fungi</taxon>
        <taxon>Dikarya</taxon>
        <taxon>Ascomycota</taxon>
        <taxon>Pezizomycotina</taxon>
        <taxon>Leotiomycetes</taxon>
        <taxon>Helotiales</taxon>
        <taxon>Helotiaceae</taxon>
        <taxon>Glarea</taxon>
    </lineage>
</organism>
<protein>
    <recommendedName>
        <fullName evidence="2">Neutral/alkaline non-lysosomal ceramidase N-terminal domain-containing protein</fullName>
    </recommendedName>
</protein>
<accession>S3E2V6</accession>
<dbReference type="Proteomes" id="UP000016922">
    <property type="component" value="Unassembled WGS sequence"/>
</dbReference>
<name>S3E2V6_GLAL2</name>
<proteinExistence type="predicted"/>
<evidence type="ECO:0000313" key="4">
    <source>
        <dbReference type="Proteomes" id="UP000016922"/>
    </source>
</evidence>
<keyword evidence="1" id="KW-0732">Signal</keyword>
<gene>
    <name evidence="3" type="ORF">GLAREA_07897</name>
</gene>
<evidence type="ECO:0000256" key="1">
    <source>
        <dbReference type="SAM" id="SignalP"/>
    </source>
</evidence>
<dbReference type="GeneID" id="19466949"/>
<feature type="domain" description="Neutral/alkaline non-lysosomal ceramidase N-terminal" evidence="2">
    <location>
        <begin position="59"/>
        <end position="223"/>
    </location>
</feature>
<reference evidence="3 4" key="1">
    <citation type="journal article" date="2013" name="BMC Genomics">
        <title>Genomics-driven discovery of the pneumocandin biosynthetic gene cluster in the fungus Glarea lozoyensis.</title>
        <authorList>
            <person name="Chen L."/>
            <person name="Yue Q."/>
            <person name="Zhang X."/>
            <person name="Xiang M."/>
            <person name="Wang C."/>
            <person name="Li S."/>
            <person name="Che Y."/>
            <person name="Ortiz-Lopez F.J."/>
            <person name="Bills G.F."/>
            <person name="Liu X."/>
            <person name="An Z."/>
        </authorList>
    </citation>
    <scope>NUCLEOTIDE SEQUENCE [LARGE SCALE GENOMIC DNA]</scope>
    <source>
        <strain evidence="4">ATCC 20868 / MF5171</strain>
    </source>
</reference>
<feature type="signal peptide" evidence="1">
    <location>
        <begin position="1"/>
        <end position="23"/>
    </location>
</feature>
<dbReference type="InterPro" id="IPR031329">
    <property type="entry name" value="NEUT/ALK_ceramidase_N"/>
</dbReference>
<evidence type="ECO:0000259" key="2">
    <source>
        <dbReference type="Pfam" id="PF04734"/>
    </source>
</evidence>
<sequence>MPFINFGVLLAIVLALTPCFSLAANTTASSNGLMVGAARVDITPTPNSLWLPLNIYDNERLYVRAIVFNNDGVYGAFISCELAFIKDPIYKAANALVAAYLNTTTSNVIVSITHAHSAGPAGVTTANQYGNAALSTYPSVAEAALAAVEKALLVMRPAKVGYNTGSAYHNVNRDALNPLTGRWTQASNTSGPVDREVQVLTFLSTDATPEPLAAWTSYAMHPVQSYLSEYTTGD</sequence>
<dbReference type="AlphaFoldDB" id="S3E2V6"/>
<dbReference type="KEGG" id="glz:GLAREA_07897"/>
<feature type="chain" id="PRO_5004508691" description="Neutral/alkaline non-lysosomal ceramidase N-terminal domain-containing protein" evidence="1">
    <location>
        <begin position="24"/>
        <end position="234"/>
    </location>
</feature>
<evidence type="ECO:0000313" key="3">
    <source>
        <dbReference type="EMBL" id="EPE32763.1"/>
    </source>
</evidence>
<keyword evidence="4" id="KW-1185">Reference proteome</keyword>
<dbReference type="RefSeq" id="XP_008080775.1">
    <property type="nucleotide sequence ID" value="XM_008082584.1"/>
</dbReference>